<dbReference type="PANTHER" id="PTHR36983">
    <property type="entry name" value="DNAJ HOMOLOG SUBFAMILY C MEMBER 13"/>
    <property type="match status" value="1"/>
</dbReference>
<dbReference type="EMBL" id="LXWW01000059">
    <property type="protein sequence ID" value="OAO16811.1"/>
    <property type="molecule type" value="Genomic_DNA"/>
</dbReference>
<dbReference type="Proteomes" id="UP000078348">
    <property type="component" value="Unassembled WGS sequence"/>
</dbReference>
<organism evidence="1 2">
    <name type="scientific">Blastocystis sp. subtype 1 (strain ATCC 50177 / NandII)</name>
    <dbReference type="NCBI Taxonomy" id="478820"/>
    <lineage>
        <taxon>Eukaryota</taxon>
        <taxon>Sar</taxon>
        <taxon>Stramenopiles</taxon>
        <taxon>Bigyra</taxon>
        <taxon>Opalozoa</taxon>
        <taxon>Opalinata</taxon>
        <taxon>Blastocystidae</taxon>
        <taxon>Blastocystis</taxon>
    </lineage>
</organism>
<protein>
    <submittedName>
        <fullName evidence="1">Uncharacterized protein</fullName>
    </submittedName>
</protein>
<dbReference type="GO" id="GO:2000641">
    <property type="term" value="P:regulation of early endosome to late endosome transport"/>
    <property type="evidence" value="ECO:0007669"/>
    <property type="project" value="InterPro"/>
</dbReference>
<dbReference type="GO" id="GO:0006898">
    <property type="term" value="P:receptor-mediated endocytosis"/>
    <property type="evidence" value="ECO:0007669"/>
    <property type="project" value="TreeGrafter"/>
</dbReference>
<accession>A0A196SKI8</accession>
<dbReference type="InterPro" id="IPR016024">
    <property type="entry name" value="ARM-type_fold"/>
</dbReference>
<proteinExistence type="predicted"/>
<comment type="caution">
    <text evidence="1">The sequence shown here is derived from an EMBL/GenBank/DDBJ whole genome shotgun (WGS) entry which is preliminary data.</text>
</comment>
<evidence type="ECO:0000313" key="1">
    <source>
        <dbReference type="EMBL" id="OAO16811.1"/>
    </source>
</evidence>
<reference evidence="1 2" key="1">
    <citation type="submission" date="2016-05" db="EMBL/GenBank/DDBJ databases">
        <title>Nuclear genome of Blastocystis sp. subtype 1 NandII.</title>
        <authorList>
            <person name="Gentekaki E."/>
            <person name="Curtis B."/>
            <person name="Stairs C."/>
            <person name="Eme L."/>
            <person name="Herman E."/>
            <person name="Klimes V."/>
            <person name="Arias M.C."/>
            <person name="Elias M."/>
            <person name="Hilliou F."/>
            <person name="Klute M."/>
            <person name="Malik S.-B."/>
            <person name="Pightling A."/>
            <person name="Rachubinski R."/>
            <person name="Salas D."/>
            <person name="Schlacht A."/>
            <person name="Suga H."/>
            <person name="Archibald J."/>
            <person name="Ball S.G."/>
            <person name="Clark G."/>
            <person name="Dacks J."/>
            <person name="Van Der Giezen M."/>
            <person name="Tsaousis A."/>
            <person name="Roger A."/>
        </authorList>
    </citation>
    <scope>NUCLEOTIDE SEQUENCE [LARGE SCALE GENOMIC DNA]</scope>
    <source>
        <strain evidence="2">ATCC 50177 / NandII</strain>
    </source>
</reference>
<gene>
    <name evidence="1" type="ORF">AV274_1476</name>
</gene>
<dbReference type="GO" id="GO:0010008">
    <property type="term" value="C:endosome membrane"/>
    <property type="evidence" value="ECO:0007669"/>
    <property type="project" value="TreeGrafter"/>
</dbReference>
<evidence type="ECO:0000313" key="2">
    <source>
        <dbReference type="Proteomes" id="UP000078348"/>
    </source>
</evidence>
<name>A0A196SKI8_BLAHN</name>
<dbReference type="GO" id="GO:0007032">
    <property type="term" value="P:endosome organization"/>
    <property type="evidence" value="ECO:0007669"/>
    <property type="project" value="InterPro"/>
</dbReference>
<dbReference type="InterPro" id="IPR044978">
    <property type="entry name" value="GRV2/DNAJC13"/>
</dbReference>
<sequence length="1659" mass="186773">MGSQLSIEENAYSQLSRELKGQRGDYQKCLEEFVENVNQIYDSRDIPAYKSQRIPVVRLLELLQEASHSHSTDDSYLTLILEALSRVMIFSGAYGAASETADDYVSSVLDILRKKDKLSEKCAAAAITALRDMVFRRFCLNQSKYDSYEEAFCTSFFKSDGLKTIAEFLNWPKDKSSTACDAACAFFFTLLNDRSDSLTAEEVSTAEAVVAPHISFISKRTREKNSEPALKLVKAFFLYCSCDELHVHQTTLLKNGVFLFHLHRALCTSVVAEAKASKDVVMATVAGSDEGLRTMTRIFPMPLVNILDAAKTVARLSDMSYKQPMADRDVSLLENMAVCSVFAALRANWEGFWRGLDCERAAYDFIWNAGMKAAVVASLQHELDDVRMREGKAASDALWDYEGYRMNYPDLQQFVCVDGYYIQQMLDAYANGEAVKILRPLEFTHHLCDLFIVTRELEEKRALMYLISRVNESDDEAARNFPVLRYLCFLLEDESLDEILQGTILVILRRLCHWQRNAEQIQDYHALDSLSLLLSRYLNALQTAGEETSVEYETQGSGLKCRFAVPCVRERVDLLLGIFENACIAMSRIRSDLIAEPTLSRLLRALLLCPTPAASHTVLSIVATSLASSPRSQALVYQSGLFPILLLLGAKEGMSAEVAQLLYDYHLLQDPTDVQNLLEGNSEKVDLAGALKAAGSNKEEVVELARKYSYLRFFLPVPMIVLLTREGPEHFREVFNADATESSDVLWGKEVRAHLAECVGQQLCPYLERVSADYHADWQYAPPEGILYESIENKLVVYNVFLEAFLKPESVVPYTVDPVQFVNELVHALEQRLRVVTGARRSDVSMPYTDILMILQSILKVLQTKKEVSKLEKANFAVLCRCLKVDLVARSNRVMADAALDVILEAMKPVSFGKPSTVNIYECAMAEGISAFDWVLEKASEDDLFPLLSDRKDPSVSSAVGKSLQCICLMASKSTPHALETLTAFPQFIHTLTNYIDVDAMKTNPEVGLAVMKAFELFLEDERLLEICVNSGCLIYFLEISLCLVISNETDRAIVNATVLCLKTLAGFGTTSSATKQVLNAMRQLITPGLLKSLKNDTFIDDIRSQSIRNPILIWDSGMANVLLQTLSDEEEKLYACKEQGEAFWNVQAFCHKDSYLHIYTNLLAEYIVDDVFLAPFLEHPDFDLQDPTPDDFLKKLMSSVVQLESSSELNFGDAQSKTRLLRRLLAYLKSLQQLLTYHSNLQTVFVNDSSIHKLFVLLSDVTIGHELQDVLLLLLETAVTTPSGCDILASFAPSLRTLLRSDCDKCYMPVLNILKQFVENNDLAVQLIMSSSTILVLLDMALSYEKSYDGNVQDMAVHLIGRMMKNPQFGASVRAYMVALFTPLFRGKNEKAEVLENCDDYPSEFLRVVDSEIHDPNVYWDDAVRGDLLKFLTNESHTLYSEDVEYQYAPEEVAKRMKPFRVTLNKQLVVADIFVLQYINNPFCEIDAPAFLAGLMEELTARVGGVLKKEGKEAEEYSALVMALKLFLQSNSEHQAPEMYTKVVSFCLLVLLKDVRMAQDTVLSVLEFIVRNDYGISEFLRNNKAEEEPSYVAELLAISDMFDYRNENAYRVTEVLHEVIRNPELRTVAYHAGALFYALDAILSNLSEIDSRHNTARS</sequence>
<keyword evidence="2" id="KW-1185">Reference proteome</keyword>
<dbReference type="OrthoDB" id="69656at2759"/>
<dbReference type="PANTHER" id="PTHR36983:SF2">
    <property type="entry name" value="DNAJ HOMOLOG SUBFAMILY C MEMBER 13"/>
    <property type="match status" value="1"/>
</dbReference>
<dbReference type="STRING" id="478820.A0A196SKI8"/>
<dbReference type="SUPFAM" id="SSF48371">
    <property type="entry name" value="ARM repeat"/>
    <property type="match status" value="2"/>
</dbReference>